<sequence>MEQLNLLILISDQHSKFHLGCYGDEVVRTPHLDALASRGMVFDNAYCAAPLCVPSRMSFMSCRRPSANRVWTNR</sequence>
<dbReference type="InterPro" id="IPR017850">
    <property type="entry name" value="Alkaline_phosphatase_core_sf"/>
</dbReference>
<gene>
    <name evidence="4" type="ORF">METZ01_LOCUS407854</name>
</gene>
<dbReference type="PANTHER" id="PTHR45953:SF1">
    <property type="entry name" value="IDURONATE 2-SULFATASE"/>
    <property type="match status" value="1"/>
</dbReference>
<dbReference type="Pfam" id="PF00884">
    <property type="entry name" value="Sulfatase"/>
    <property type="match status" value="1"/>
</dbReference>
<feature type="domain" description="Sulfatase N-terminal" evidence="3">
    <location>
        <begin position="5"/>
        <end position="73"/>
    </location>
</feature>
<protein>
    <recommendedName>
        <fullName evidence="3">Sulfatase N-terminal domain-containing protein</fullName>
    </recommendedName>
</protein>
<dbReference type="InterPro" id="IPR000917">
    <property type="entry name" value="Sulfatase_N"/>
</dbReference>
<organism evidence="4">
    <name type="scientific">marine metagenome</name>
    <dbReference type="NCBI Taxonomy" id="408172"/>
    <lineage>
        <taxon>unclassified sequences</taxon>
        <taxon>metagenomes</taxon>
        <taxon>ecological metagenomes</taxon>
    </lineage>
</organism>
<dbReference type="GO" id="GO:0046872">
    <property type="term" value="F:metal ion binding"/>
    <property type="evidence" value="ECO:0007669"/>
    <property type="project" value="UniProtKB-KW"/>
</dbReference>
<feature type="non-terminal residue" evidence="4">
    <location>
        <position position="74"/>
    </location>
</feature>
<evidence type="ECO:0000259" key="3">
    <source>
        <dbReference type="Pfam" id="PF00884"/>
    </source>
</evidence>
<accession>A0A382W925</accession>
<dbReference type="GO" id="GO:0008484">
    <property type="term" value="F:sulfuric ester hydrolase activity"/>
    <property type="evidence" value="ECO:0007669"/>
    <property type="project" value="TreeGrafter"/>
</dbReference>
<dbReference type="EMBL" id="UINC01157805">
    <property type="protein sequence ID" value="SVD55000.1"/>
    <property type="molecule type" value="Genomic_DNA"/>
</dbReference>
<evidence type="ECO:0000256" key="2">
    <source>
        <dbReference type="ARBA" id="ARBA00022801"/>
    </source>
</evidence>
<reference evidence="4" key="1">
    <citation type="submission" date="2018-05" db="EMBL/GenBank/DDBJ databases">
        <authorList>
            <person name="Lanie J.A."/>
            <person name="Ng W.-L."/>
            <person name="Kazmierczak K.M."/>
            <person name="Andrzejewski T.M."/>
            <person name="Davidsen T.M."/>
            <person name="Wayne K.J."/>
            <person name="Tettelin H."/>
            <person name="Glass J.I."/>
            <person name="Rusch D."/>
            <person name="Podicherti R."/>
            <person name="Tsui H.-C.T."/>
            <person name="Winkler M.E."/>
        </authorList>
    </citation>
    <scope>NUCLEOTIDE SEQUENCE</scope>
</reference>
<evidence type="ECO:0000313" key="4">
    <source>
        <dbReference type="EMBL" id="SVD55000.1"/>
    </source>
</evidence>
<evidence type="ECO:0000256" key="1">
    <source>
        <dbReference type="ARBA" id="ARBA00022723"/>
    </source>
</evidence>
<dbReference type="SUPFAM" id="SSF53649">
    <property type="entry name" value="Alkaline phosphatase-like"/>
    <property type="match status" value="1"/>
</dbReference>
<dbReference type="GO" id="GO:0005737">
    <property type="term" value="C:cytoplasm"/>
    <property type="evidence" value="ECO:0007669"/>
    <property type="project" value="TreeGrafter"/>
</dbReference>
<dbReference type="AlphaFoldDB" id="A0A382W925"/>
<proteinExistence type="predicted"/>
<dbReference type="Gene3D" id="3.40.720.10">
    <property type="entry name" value="Alkaline Phosphatase, subunit A"/>
    <property type="match status" value="1"/>
</dbReference>
<keyword evidence="2" id="KW-0378">Hydrolase</keyword>
<dbReference type="PANTHER" id="PTHR45953">
    <property type="entry name" value="IDURONATE 2-SULFATASE"/>
    <property type="match status" value="1"/>
</dbReference>
<name>A0A382W925_9ZZZZ</name>
<keyword evidence="1" id="KW-0479">Metal-binding</keyword>